<dbReference type="PANTHER" id="PTHR42999:SF1">
    <property type="entry name" value="PENTAPEPTIDE REPEAT-CONTAINING PROTEIN"/>
    <property type="match status" value="1"/>
</dbReference>
<dbReference type="Pfam" id="PF00805">
    <property type="entry name" value="Pentapeptide"/>
    <property type="match status" value="1"/>
</dbReference>
<reference evidence="2" key="1">
    <citation type="journal article" date="2012" name="Stand. Genomic Sci.">
        <title>Genome sequence of the Antarctic rhodopsins-containing flavobacterium Gillisia limnaea type strain (R-8282(T)).</title>
        <authorList>
            <person name="Riedel T."/>
            <person name="Held B."/>
            <person name="Nolan M."/>
            <person name="Lucas S."/>
            <person name="Lapidus A."/>
            <person name="Tice H."/>
            <person name="Del Rio T.G."/>
            <person name="Cheng J.F."/>
            <person name="Han C."/>
            <person name="Tapia R."/>
            <person name="Goodwin L.A."/>
            <person name="Pitluck S."/>
            <person name="Liolios K."/>
            <person name="Mavromatis K."/>
            <person name="Pagani I."/>
            <person name="Ivanova N."/>
            <person name="Mikhailova N."/>
            <person name="Pati A."/>
            <person name="Chen A."/>
            <person name="Palaniappan K."/>
            <person name="Land M."/>
            <person name="Rohde M."/>
            <person name="Tindall B.J."/>
            <person name="Detter J.C."/>
            <person name="Goker M."/>
            <person name="Bristow J."/>
            <person name="Eisen J.A."/>
            <person name="Markowitz V."/>
            <person name="Hugenholtz P."/>
            <person name="Kyrpides N.C."/>
            <person name="Klenk H.P."/>
            <person name="Woyke T."/>
        </authorList>
    </citation>
    <scope>NUCLEOTIDE SEQUENCE [LARGE SCALE GENOMIC DNA]</scope>
    <source>
        <strain evidence="2">DSM 15749 / LMG 21470 / R-8282</strain>
    </source>
</reference>
<dbReference type="SUPFAM" id="SSF141571">
    <property type="entry name" value="Pentapeptide repeat-like"/>
    <property type="match status" value="1"/>
</dbReference>
<dbReference type="Pfam" id="PF13599">
    <property type="entry name" value="Pentapeptide_4"/>
    <property type="match status" value="1"/>
</dbReference>
<accession>H2BRQ4</accession>
<organism evidence="1 2">
    <name type="scientific">Gillisia limnaea (strain DSM 15749 / LMG 21470 / R-8282)</name>
    <dbReference type="NCBI Taxonomy" id="865937"/>
    <lineage>
        <taxon>Bacteria</taxon>
        <taxon>Pseudomonadati</taxon>
        <taxon>Bacteroidota</taxon>
        <taxon>Flavobacteriia</taxon>
        <taxon>Flavobacteriales</taxon>
        <taxon>Flavobacteriaceae</taxon>
        <taxon>Gillisia</taxon>
    </lineage>
</organism>
<dbReference type="InterPro" id="IPR052949">
    <property type="entry name" value="PA_immunity-related"/>
</dbReference>
<dbReference type="HOGENOM" id="CLU_033401_5_3_10"/>
<protein>
    <submittedName>
        <fullName evidence="1">Pentapeptide repeat protein</fullName>
    </submittedName>
</protein>
<dbReference type="eggNOG" id="COG1357">
    <property type="taxonomic scope" value="Bacteria"/>
</dbReference>
<proteinExistence type="predicted"/>
<dbReference type="OrthoDB" id="67652at2"/>
<keyword evidence="2" id="KW-1185">Reference proteome</keyword>
<evidence type="ECO:0000313" key="1">
    <source>
        <dbReference type="EMBL" id="EHQ01369.1"/>
    </source>
</evidence>
<dbReference type="Proteomes" id="UP000003844">
    <property type="component" value="Unassembled WGS sequence"/>
</dbReference>
<dbReference type="PANTHER" id="PTHR42999">
    <property type="entry name" value="ANTIBIOTIC RESISTANCE PROTEIN MCBG"/>
    <property type="match status" value="1"/>
</dbReference>
<dbReference type="STRING" id="865937.Gilli_0658"/>
<name>H2BRQ4_GILLR</name>
<gene>
    <name evidence="1" type="ORF">Gilli_0658</name>
</gene>
<dbReference type="InterPro" id="IPR001646">
    <property type="entry name" value="5peptide_repeat"/>
</dbReference>
<dbReference type="EMBL" id="JH594606">
    <property type="protein sequence ID" value="EHQ01369.1"/>
    <property type="molecule type" value="Genomic_DNA"/>
</dbReference>
<dbReference type="AlphaFoldDB" id="H2BRQ4"/>
<dbReference type="Gene3D" id="2.160.20.80">
    <property type="entry name" value="E3 ubiquitin-protein ligase SopA"/>
    <property type="match status" value="1"/>
</dbReference>
<evidence type="ECO:0000313" key="2">
    <source>
        <dbReference type="Proteomes" id="UP000003844"/>
    </source>
</evidence>
<dbReference type="RefSeq" id="WP_006987691.1">
    <property type="nucleotide sequence ID" value="NZ_JH594606.1"/>
</dbReference>
<sequence length="190" mass="21728">MSTKFIENSSFQSENYSLKGLALGEYENCNFNQCSFVSTNLSSFTFSECKFENCDLSMVLLKNATFRDVGFKNCKLLGVRFDQCNPFLLSFSFEESILDFSSFYGLKIKNTKFISCKLEQVDFTETDLRDSIFDKCQLSGAVFEDTILEKSDFRTASDFSIDPELNRIKNAKFSAINIAGLLDRYHITIE</sequence>